<evidence type="ECO:0000313" key="2">
    <source>
        <dbReference type="EMBL" id="KAL1896804.1"/>
    </source>
</evidence>
<accession>A0ABR3Z931</accession>
<evidence type="ECO:0000256" key="1">
    <source>
        <dbReference type="SAM" id="MobiDB-lite"/>
    </source>
</evidence>
<feature type="compositionally biased region" description="Basic and acidic residues" evidence="1">
    <location>
        <begin position="1215"/>
        <end position="1237"/>
    </location>
</feature>
<feature type="compositionally biased region" description="Basic and acidic residues" evidence="1">
    <location>
        <begin position="1172"/>
        <end position="1181"/>
    </location>
</feature>
<name>A0ABR3Z931_9PEZI</name>
<feature type="compositionally biased region" description="Basic and acidic residues" evidence="1">
    <location>
        <begin position="1320"/>
        <end position="1333"/>
    </location>
</feature>
<proteinExistence type="predicted"/>
<comment type="caution">
    <text evidence="2">The sequence shown here is derived from an EMBL/GenBank/DDBJ whole genome shotgun (WGS) entry which is preliminary data.</text>
</comment>
<evidence type="ECO:0000313" key="3">
    <source>
        <dbReference type="Proteomes" id="UP001583186"/>
    </source>
</evidence>
<feature type="region of interest" description="Disordered" evidence="1">
    <location>
        <begin position="1109"/>
        <end position="1263"/>
    </location>
</feature>
<sequence>MSSLFGPAPARLPSPASLLLEAWTSSAETKKLVDALLSRDGLDNNDTRDAPLLSDARENQRDALRARFAAFDRDMSVLSTVVTAIKALKKTSTHLSVLTSSPGSMQELKVPKRDSVCEEKYHLLTTVFFVEEGEVAWDKHDLVNGIDTITGIECRRRQDLGSIAEKLGIRSPGQLAIARRRMDPSLDILELLIAQNTQAEYLFRTVFLGTRICTICHHLNENTNIEFVVQLLNALFPPYLAIYPVPCIDVQEVRAVREKIYLALMDTDIQFEGDDGGIEAAALQNDLLTQLGIDSWRTEIYPALNEYFARVESVKKAYDELHNTQDVYLDCVSGDPFMEEVAHQAAMEIPAVKVRGPDERPDSTASSQHGPIKSILKNSFSSMSAQSVSTYASSYGSGSELILHPLAREMNGLDENELLRMGLALPSRSSRSNPTSFDSSVASPRALANLRAQLNLADELRKASSTPGTKSVSPSIISEYAVRPTPTAVNEDDDVFATAAEKKEKDKAFGLGLQNQETEAIDQQDDDHQETTGFPSLPALKVTKSAVILRGERPATAQATTPSERTLKLIKSSWKSTESLFTKFKAHEQDRAGVPVIPDLPTGDPRPISQRRPSKSVRFSDERTRGSQSRRPSDPWQYARDYLLEKCKAGQEGRECTLASPSPEWFQEMDGGAPSRQSIFSPRFGRDAVNRIVSGSSRTPSLMRTASGESSISSASDTNSEEASQPTQPPVDDTATVQKRPRALLRKRSMQPMRPESSFVDTKDNAKSTINMDKPATPVLGERKTTIVSPQVGKLTFEMARSESRKNLDLNVKLFQRQSLLLAAQRQIESDMQKIQKQKLLQDVAPFLGEDITNRPSMPNDKHRSVLARVENQDYFGEAATTNPGKGKEVVLTDTLCLLAPVTPSSTQNSCGSKGSSFSASNSLNKISDSLGGGMQKLNLFPTPRRGSRRSHVRSVTQPNNDFKDIAENATGGFSFRMGFRNREASSASQPNPRPQTASSSRGKDIESTDSGSSRRHARTRSNSSSVGACATMADFDLPRVPHEMEGSFMLMPEESKENREKRDAWFREQADREMRVRNEKRRRDAEREAAHQLALRERDMLNDIVSGVRQEAQQKTGSKKRKQSTASVSTVAGAEKEVVLPDKSPPPPSVLSKAWSTLKKGTGRMLLTRKSTYDLRDMAEKMAPPAPPLTERGDSNNTLISVDEDSDESIVQDKAAEPESQSRESTESDNDQEHHLAVLSIRQPQRRPSQSQPPLPLLVIGHPNKPAGSCVKFPICRQLGPVSPPPMSPLPPLPPSRTVSRATEVDNSAEGGEYESGAEEEHSQLLASDDDRASSDFFEEFFREACRPQTPSNDVKHKSSGEPIASSPESNVAHGVRRGREGGLMQRLEIAERRLTESPEIGSIADKLGQEAILPTIKDKEEADEEARKDTKHDECANGAEVVLEEK</sequence>
<feature type="region of interest" description="Disordered" evidence="1">
    <location>
        <begin position="1281"/>
        <end position="1333"/>
    </location>
</feature>
<gene>
    <name evidence="2" type="ORF">Sste5346_004437</name>
</gene>
<feature type="region of interest" description="Disordered" evidence="1">
    <location>
        <begin position="651"/>
        <end position="738"/>
    </location>
</feature>
<feature type="compositionally biased region" description="Basic and acidic residues" evidence="1">
    <location>
        <begin position="1421"/>
        <end position="1437"/>
    </location>
</feature>
<organism evidence="2 3">
    <name type="scientific">Sporothrix stenoceras</name>
    <dbReference type="NCBI Taxonomy" id="5173"/>
    <lineage>
        <taxon>Eukaryota</taxon>
        <taxon>Fungi</taxon>
        <taxon>Dikarya</taxon>
        <taxon>Ascomycota</taxon>
        <taxon>Pezizomycotina</taxon>
        <taxon>Sordariomycetes</taxon>
        <taxon>Sordariomycetidae</taxon>
        <taxon>Ophiostomatales</taxon>
        <taxon>Ophiostomataceae</taxon>
        <taxon>Sporothrix</taxon>
    </lineage>
</organism>
<protein>
    <submittedName>
        <fullName evidence="2">Uncharacterized protein</fullName>
    </submittedName>
</protein>
<feature type="compositionally biased region" description="Low complexity" evidence="1">
    <location>
        <begin position="1240"/>
        <end position="1251"/>
    </location>
</feature>
<dbReference type="EMBL" id="JAWCUI010000021">
    <property type="protein sequence ID" value="KAL1896804.1"/>
    <property type="molecule type" value="Genomic_DNA"/>
</dbReference>
<feature type="region of interest" description="Disordered" evidence="1">
    <location>
        <begin position="1421"/>
        <end position="1448"/>
    </location>
</feature>
<dbReference type="Proteomes" id="UP001583186">
    <property type="component" value="Unassembled WGS sequence"/>
</dbReference>
<feature type="compositionally biased region" description="Polar residues" evidence="1">
    <location>
        <begin position="985"/>
        <end position="1001"/>
    </location>
</feature>
<reference evidence="2 3" key="1">
    <citation type="journal article" date="2024" name="IMA Fungus">
        <title>IMA Genome - F19 : A genome assembly and annotation guide to empower mycologists, including annotated draft genome sequences of Ceratocystis pirilliformis, Diaporthe australafricana, Fusarium ophioides, Paecilomyces lecythidis, and Sporothrix stenoceras.</title>
        <authorList>
            <person name="Aylward J."/>
            <person name="Wilson A.M."/>
            <person name="Visagie C.M."/>
            <person name="Spraker J."/>
            <person name="Barnes I."/>
            <person name="Buitendag C."/>
            <person name="Ceriani C."/>
            <person name="Del Mar Angel L."/>
            <person name="du Plessis D."/>
            <person name="Fuchs T."/>
            <person name="Gasser K."/>
            <person name="Kramer D."/>
            <person name="Li W."/>
            <person name="Munsamy K."/>
            <person name="Piso A."/>
            <person name="Price J.L."/>
            <person name="Sonnekus B."/>
            <person name="Thomas C."/>
            <person name="van der Nest A."/>
            <person name="van Dijk A."/>
            <person name="van Heerden A."/>
            <person name="van Vuuren N."/>
            <person name="Yilmaz N."/>
            <person name="Duong T.A."/>
            <person name="van der Merwe N.A."/>
            <person name="Wingfield M.J."/>
            <person name="Wingfield B.D."/>
        </authorList>
    </citation>
    <scope>NUCLEOTIDE SEQUENCE [LARGE SCALE GENOMIC DNA]</scope>
    <source>
        <strain evidence="2 3">CMW 5346</strain>
    </source>
</reference>
<feature type="compositionally biased region" description="Polar residues" evidence="1">
    <location>
        <begin position="717"/>
        <end position="726"/>
    </location>
</feature>
<feature type="region of interest" description="Disordered" evidence="1">
    <location>
        <begin position="983"/>
        <end position="1027"/>
    </location>
</feature>
<feature type="region of interest" description="Disordered" evidence="1">
    <location>
        <begin position="592"/>
        <end position="637"/>
    </location>
</feature>
<feature type="region of interest" description="Disordered" evidence="1">
    <location>
        <begin position="744"/>
        <end position="763"/>
    </location>
</feature>
<feature type="compositionally biased region" description="Pro residues" evidence="1">
    <location>
        <begin position="1283"/>
        <end position="1296"/>
    </location>
</feature>
<keyword evidence="3" id="KW-1185">Reference proteome</keyword>
<feature type="compositionally biased region" description="Low complexity" evidence="1">
    <location>
        <begin position="707"/>
        <end position="716"/>
    </location>
</feature>
<feature type="region of interest" description="Disordered" evidence="1">
    <location>
        <begin position="939"/>
        <end position="968"/>
    </location>
</feature>
<feature type="compositionally biased region" description="Polar residues" evidence="1">
    <location>
        <begin position="693"/>
        <end position="704"/>
    </location>
</feature>
<feature type="region of interest" description="Disordered" evidence="1">
    <location>
        <begin position="1345"/>
        <end position="1385"/>
    </location>
</feature>